<keyword evidence="5 7" id="KW-1133">Transmembrane helix</keyword>
<evidence type="ECO:0000256" key="6">
    <source>
        <dbReference type="ARBA" id="ARBA00023136"/>
    </source>
</evidence>
<feature type="transmembrane region" description="Helical" evidence="7">
    <location>
        <begin position="187"/>
        <end position="206"/>
    </location>
</feature>
<reference evidence="9" key="1">
    <citation type="submission" date="2021-11" db="EMBL/GenBank/DDBJ databases">
        <title>Description of a new species Pelosinus isolated from the bottom sediments of Lake Baikal.</title>
        <authorList>
            <person name="Zakharyuk A."/>
        </authorList>
    </citation>
    <scope>NUCLEOTIDE SEQUENCE</scope>
    <source>
        <strain evidence="9">Bkl1</strain>
    </source>
</reference>
<evidence type="ECO:0000256" key="3">
    <source>
        <dbReference type="ARBA" id="ARBA00022475"/>
    </source>
</evidence>
<comment type="subcellular location">
    <subcellularLocation>
        <location evidence="1">Cell membrane</location>
        <topology evidence="1">Multi-pass membrane protein</topology>
    </subcellularLocation>
</comment>
<accession>A0ABS8HS90</accession>
<proteinExistence type="inferred from homology"/>
<evidence type="ECO:0000256" key="2">
    <source>
        <dbReference type="ARBA" id="ARBA00007362"/>
    </source>
</evidence>
<comment type="caution">
    <text evidence="9">The sequence shown here is derived from an EMBL/GenBank/DDBJ whole genome shotgun (WGS) entry which is preliminary data.</text>
</comment>
<feature type="transmembrane region" description="Helical" evidence="7">
    <location>
        <begin position="37"/>
        <end position="60"/>
    </location>
</feature>
<dbReference type="PANTHER" id="PTHR32322">
    <property type="entry name" value="INNER MEMBRANE TRANSPORTER"/>
    <property type="match status" value="1"/>
</dbReference>
<feature type="transmembrane region" description="Helical" evidence="7">
    <location>
        <begin position="12"/>
        <end position="31"/>
    </location>
</feature>
<feature type="transmembrane region" description="Helical" evidence="7">
    <location>
        <begin position="218"/>
        <end position="241"/>
    </location>
</feature>
<keyword evidence="4 7" id="KW-0812">Transmembrane</keyword>
<evidence type="ECO:0000313" key="9">
    <source>
        <dbReference type="EMBL" id="MCC5465807.1"/>
    </source>
</evidence>
<evidence type="ECO:0000256" key="4">
    <source>
        <dbReference type="ARBA" id="ARBA00022692"/>
    </source>
</evidence>
<comment type="similarity">
    <text evidence="2">Belongs to the EamA transporter family.</text>
</comment>
<feature type="transmembrane region" description="Helical" evidence="7">
    <location>
        <begin position="253"/>
        <end position="270"/>
    </location>
</feature>
<dbReference type="Proteomes" id="UP001165492">
    <property type="component" value="Unassembled WGS sequence"/>
</dbReference>
<dbReference type="EMBL" id="JAJHJB010000012">
    <property type="protein sequence ID" value="MCC5465807.1"/>
    <property type="molecule type" value="Genomic_DNA"/>
</dbReference>
<keyword evidence="10" id="KW-1185">Reference proteome</keyword>
<name>A0ABS8HS90_9FIRM</name>
<dbReference type="InterPro" id="IPR050638">
    <property type="entry name" value="AA-Vitamin_Transporters"/>
</dbReference>
<gene>
    <name evidence="9" type="ORF">LMF89_10610</name>
</gene>
<sequence>MTILKNITNNRRIYLLLILVVVLWGVNVVSIKYLTHFFPPLALAPIRLFLASALLLPFAWRQHGYKKLSSREWGPIIGVSMFCIFLHQIVLTTGLTATSGIHGVLILGLNPLFTTIFASLLLKEEFTWAKGIAILFGFSGLLLVVSGSSEGGATLTGDGMMFIATITFVIGSLFVKKATLFVPPLIVTAYSHCLAAIGLLILGLFVNPIWNYPGAYDFWPIAVLLFSSFFSTALGALWWNTAIQQVGASTSSLFQNGSPIIGVLASAIFLGEQLYWYHFVALLLVILGVSLGTGVIRIPTRLLLLGSKLRH</sequence>
<feature type="transmembrane region" description="Helical" evidence="7">
    <location>
        <begin position="72"/>
        <end position="95"/>
    </location>
</feature>
<evidence type="ECO:0000259" key="8">
    <source>
        <dbReference type="Pfam" id="PF00892"/>
    </source>
</evidence>
<dbReference type="RefSeq" id="WP_255711192.1">
    <property type="nucleotide sequence ID" value="NZ_JAJHJB010000012.1"/>
</dbReference>
<evidence type="ECO:0000256" key="5">
    <source>
        <dbReference type="ARBA" id="ARBA00022989"/>
    </source>
</evidence>
<feature type="transmembrane region" description="Helical" evidence="7">
    <location>
        <begin position="101"/>
        <end position="121"/>
    </location>
</feature>
<feature type="transmembrane region" description="Helical" evidence="7">
    <location>
        <begin position="159"/>
        <end position="175"/>
    </location>
</feature>
<evidence type="ECO:0000313" key="10">
    <source>
        <dbReference type="Proteomes" id="UP001165492"/>
    </source>
</evidence>
<dbReference type="InterPro" id="IPR000620">
    <property type="entry name" value="EamA_dom"/>
</dbReference>
<dbReference type="InterPro" id="IPR037185">
    <property type="entry name" value="EmrE-like"/>
</dbReference>
<organism evidence="9 10">
    <name type="scientific">Pelosinus baikalensis</name>
    <dbReference type="NCBI Taxonomy" id="2892015"/>
    <lineage>
        <taxon>Bacteria</taxon>
        <taxon>Bacillati</taxon>
        <taxon>Bacillota</taxon>
        <taxon>Negativicutes</taxon>
        <taxon>Selenomonadales</taxon>
        <taxon>Sporomusaceae</taxon>
        <taxon>Pelosinus</taxon>
    </lineage>
</organism>
<feature type="domain" description="EamA" evidence="8">
    <location>
        <begin position="13"/>
        <end position="145"/>
    </location>
</feature>
<dbReference type="PANTHER" id="PTHR32322:SF18">
    <property type="entry name" value="S-ADENOSYLMETHIONINE_S-ADENOSYLHOMOCYSTEINE TRANSPORTER"/>
    <property type="match status" value="1"/>
</dbReference>
<feature type="transmembrane region" description="Helical" evidence="7">
    <location>
        <begin position="128"/>
        <end position="147"/>
    </location>
</feature>
<protein>
    <submittedName>
        <fullName evidence="9">DMT family transporter</fullName>
    </submittedName>
</protein>
<evidence type="ECO:0000256" key="1">
    <source>
        <dbReference type="ARBA" id="ARBA00004651"/>
    </source>
</evidence>
<dbReference type="Pfam" id="PF00892">
    <property type="entry name" value="EamA"/>
    <property type="match status" value="2"/>
</dbReference>
<keyword evidence="3" id="KW-1003">Cell membrane</keyword>
<feature type="domain" description="EamA" evidence="8">
    <location>
        <begin position="156"/>
        <end position="291"/>
    </location>
</feature>
<evidence type="ECO:0000256" key="7">
    <source>
        <dbReference type="SAM" id="Phobius"/>
    </source>
</evidence>
<keyword evidence="6 7" id="KW-0472">Membrane</keyword>
<dbReference type="SUPFAM" id="SSF103481">
    <property type="entry name" value="Multidrug resistance efflux transporter EmrE"/>
    <property type="match status" value="2"/>
</dbReference>
<feature type="transmembrane region" description="Helical" evidence="7">
    <location>
        <begin position="276"/>
        <end position="298"/>
    </location>
</feature>